<dbReference type="EC" id="2.7.1.48" evidence="8"/>
<evidence type="ECO:0000256" key="8">
    <source>
        <dbReference type="RuleBase" id="RU003825"/>
    </source>
</evidence>
<comment type="catalytic activity">
    <reaction evidence="8">
        <text>cytidine + ATP = CMP + ADP + H(+)</text>
        <dbReference type="Rhea" id="RHEA:24674"/>
        <dbReference type="ChEBI" id="CHEBI:15378"/>
        <dbReference type="ChEBI" id="CHEBI:17562"/>
        <dbReference type="ChEBI" id="CHEBI:30616"/>
        <dbReference type="ChEBI" id="CHEBI:60377"/>
        <dbReference type="ChEBI" id="CHEBI:456216"/>
        <dbReference type="EC" id="2.7.1.48"/>
    </reaction>
</comment>
<comment type="pathway">
    <text evidence="8">Pyrimidine metabolism; CTP biosynthesis via salvage pathway; CTP from cytidine: step 1/3.</text>
</comment>
<dbReference type="InterPro" id="IPR000836">
    <property type="entry name" value="PRTase_dom"/>
</dbReference>
<dbReference type="FunFam" id="3.40.50.300:FF:002070">
    <property type="entry name" value="Uridine kinase"/>
    <property type="match status" value="1"/>
</dbReference>
<dbReference type="Gene3D" id="3.40.640.10">
    <property type="entry name" value="Type I PLP-dependent aspartate aminotransferase-like (Major domain)"/>
    <property type="match status" value="2"/>
</dbReference>
<gene>
    <name evidence="13" type="ORF">ONZ51_g1423</name>
</gene>
<feature type="domain" description="Phosphoribosyltransferase" evidence="12">
    <location>
        <begin position="306"/>
        <end position="498"/>
    </location>
</feature>
<feature type="domain" description="Phosphoribulokinase/uridine kinase" evidence="11">
    <location>
        <begin position="69"/>
        <end position="251"/>
    </location>
</feature>
<feature type="region of interest" description="Disordered" evidence="9">
    <location>
        <begin position="1"/>
        <end position="28"/>
    </location>
</feature>
<dbReference type="InterPro" id="IPR006083">
    <property type="entry name" value="PRK/URK"/>
</dbReference>
<evidence type="ECO:0000256" key="2">
    <source>
        <dbReference type="ARBA" id="ARBA00005408"/>
    </source>
</evidence>
<comment type="caution">
    <text evidence="13">The sequence shown here is derived from an EMBL/GenBank/DDBJ whole genome shotgun (WGS) entry which is preliminary data.</text>
</comment>
<dbReference type="FunFam" id="3.40.50.2020:FF:000010">
    <property type="entry name" value="Uridine-cytidine kinase"/>
    <property type="match status" value="1"/>
</dbReference>
<protein>
    <recommendedName>
        <fullName evidence="8">Uridine kinase</fullName>
        <ecNumber evidence="8">2.7.1.48</ecNumber>
    </recommendedName>
</protein>
<keyword evidence="3 8" id="KW-0808">Transferase</keyword>
<keyword evidence="4 8" id="KW-0547">Nucleotide-binding</keyword>
<dbReference type="Pfam" id="PF00485">
    <property type="entry name" value="PRK"/>
    <property type="match status" value="1"/>
</dbReference>
<keyword evidence="6 8" id="KW-0067">ATP-binding</keyword>
<dbReference type="PRINTS" id="PR00988">
    <property type="entry name" value="URIDINKINASE"/>
</dbReference>
<evidence type="ECO:0000313" key="14">
    <source>
        <dbReference type="Proteomes" id="UP001215151"/>
    </source>
</evidence>
<dbReference type="InterPro" id="IPR027417">
    <property type="entry name" value="P-loop_NTPase"/>
</dbReference>
<dbReference type="SUPFAM" id="SSF53271">
    <property type="entry name" value="PRTase-like"/>
    <property type="match status" value="1"/>
</dbReference>
<comment type="pathway">
    <text evidence="1 8">Pyrimidine metabolism; UMP biosynthesis via salvage pathway; UMP from uridine: step 1/1.</text>
</comment>
<comment type="similarity">
    <text evidence="2 8">Belongs to the uridine kinase family.</text>
</comment>
<feature type="region of interest" description="Disordered" evidence="9">
    <location>
        <begin position="505"/>
        <end position="528"/>
    </location>
</feature>
<dbReference type="InterPro" id="IPR015424">
    <property type="entry name" value="PyrdxlP-dep_Trfase"/>
</dbReference>
<dbReference type="NCBIfam" id="TIGR00235">
    <property type="entry name" value="udk"/>
    <property type="match status" value="1"/>
</dbReference>
<dbReference type="SUPFAM" id="SSF53383">
    <property type="entry name" value="PLP-dependent transferases"/>
    <property type="match status" value="2"/>
</dbReference>
<dbReference type="GO" id="GO:0005524">
    <property type="term" value="F:ATP binding"/>
    <property type="evidence" value="ECO:0007669"/>
    <property type="project" value="UniProtKB-KW"/>
</dbReference>
<keyword evidence="7" id="KW-0663">Pyridoxal phosphate</keyword>
<dbReference type="InterPro" id="IPR029057">
    <property type="entry name" value="PRTase-like"/>
</dbReference>
<dbReference type="EMBL" id="JAPEVG010000019">
    <property type="protein sequence ID" value="KAJ8495950.1"/>
    <property type="molecule type" value="Genomic_DNA"/>
</dbReference>
<reference evidence="13" key="1">
    <citation type="submission" date="2022-11" db="EMBL/GenBank/DDBJ databases">
        <title>Genome Sequence of Cubamyces cubensis.</title>
        <authorList>
            <person name="Buettner E."/>
        </authorList>
    </citation>
    <scope>NUCLEOTIDE SEQUENCE</scope>
    <source>
        <strain evidence="13">MPL-01</strain>
    </source>
</reference>
<dbReference type="Gene3D" id="3.40.50.300">
    <property type="entry name" value="P-loop containing nucleotide triphosphate hydrolases"/>
    <property type="match status" value="1"/>
</dbReference>
<feature type="domain" description="Aminotransferase class V" evidence="10">
    <location>
        <begin position="1268"/>
        <end position="1429"/>
    </location>
</feature>
<comment type="catalytic activity">
    <reaction evidence="8">
        <text>uridine + ATP = UMP + ADP + H(+)</text>
        <dbReference type="Rhea" id="RHEA:16825"/>
        <dbReference type="ChEBI" id="CHEBI:15378"/>
        <dbReference type="ChEBI" id="CHEBI:16704"/>
        <dbReference type="ChEBI" id="CHEBI:30616"/>
        <dbReference type="ChEBI" id="CHEBI:57865"/>
        <dbReference type="ChEBI" id="CHEBI:456216"/>
        <dbReference type="EC" id="2.7.1.48"/>
    </reaction>
</comment>
<dbReference type="InterPro" id="IPR000764">
    <property type="entry name" value="Uridine_kinase-like"/>
</dbReference>
<keyword evidence="5 8" id="KW-0418">Kinase</keyword>
<evidence type="ECO:0000256" key="3">
    <source>
        <dbReference type="ARBA" id="ARBA00022679"/>
    </source>
</evidence>
<dbReference type="Pfam" id="PF14681">
    <property type="entry name" value="UPRTase"/>
    <property type="match status" value="1"/>
</dbReference>
<evidence type="ECO:0000256" key="4">
    <source>
        <dbReference type="ARBA" id="ARBA00022741"/>
    </source>
</evidence>
<dbReference type="NCBIfam" id="NF004018">
    <property type="entry name" value="PRK05480.1"/>
    <property type="match status" value="1"/>
</dbReference>
<name>A0AAD7U463_9APHY</name>
<dbReference type="CDD" id="cd06223">
    <property type="entry name" value="PRTases_typeI"/>
    <property type="match status" value="1"/>
</dbReference>
<sequence>MQNTEGSEKKQAKLLDASTRPPLSRSITNTLNPGRSEIFLQAKKNTILTSHGRPPWYSEDGHHLSDAFVIGIGGGSASGKTHVARCIVQALGSIPTVVILSQDSFYKRHSPEDLELAFANRYDFDHPDAIDMPLFASCLADLKVGRQSNIPIYSFKDHQRLDETKYLYGASIIIVEGILALHDPELRSLYDLKIFVQCDSDLMLARRIRRDVHERGRNVEGVLEQYLRFVKPAYDNFVQPTSRHANIIVPGSDNTVAIELIATHIRRKIDERSRYLRERLARIGPQDLSPGDPTDQEFPNLTVLQQTRQLQGIFTILRDRTTTREDFIFFTDRLSTYLSEKAVEFLPFKSKSVTTPVGVTYTGQELSVKHVCGVSILRSGGPLEQGLRRVIQDIRMGSLLIQSEVHTGEPLLLHSMLPVCIRQRELAKESFVFLLDAQIGTGAAAFMAIRVLLDHGVPQENIIFVTFIVAACGGVRVLQRAFPKVRIVCGAVDPVLRESWALWDTTPEPTEGDAGTPTVQTREEAEAEGRKVWVVEPGMGHIDETTMLWITPCTTVDVRLRPLISSSTLQMRGQIPRHQNMQASTMPVPTSSPPSGGETYDVNQKPPPFGHPLKNYFALDDDYVNLNHGSYGSLPLPLVFAAARLGYEIERNPDKYHRLVLRPGLLEKARESVAKFLEVDTDEVVLVPNATHALNTVLRNFEWREGDVLIGATTTYDAVSNTIRYLADRSEQPRPEAVTITYNFPLTHVQILDIFRTTLREVKQQRPNTPFTDGNKIVAVIDSIVSNPGVFLPWKEMVRICREEGVWTVIDAAHSIGQEPDINLAESKPDFWLSNCHKWLYAKRGCAVLYAPKRNQYVIKSSIPTSHNYIPPSSPEARIKGTNFVKQHEWTGTADTVSFVTLPDSLAFRQWLGGEKAINNYCHTLAIEGGKRLAEVMGTEVMDETGELTLNMSNVALPLPVEKTPGEVYTREQLQKINSHLREKLLNDWNAYAGHYFHAGRWWCRCSAQVFNDISDFEYIGKAFNAMCKEVEETILSERSDERADNSLATLGFRHGHDTMPIPTLTPSEGETYDASQKPPPFGHALKHYFALDDDYVNLNHGSYGSLPLPVIFAATRMGYEIERNPDKFHRLTFKPLLDKARESVAKFIGAETDEVVLVPNATHALNTVLRNFEWREGDVLIGATTTYGAVANTIRYLADRSEQPRPEAVAVTYEFPLTHAQILDIFRAKLRDVKQQRPNTPFTDVPPLSPGHDGANPQGNKIVAVIDSITANPGALMPWQEMVRVCREEGVWTVIDAAHSIGQEPGINLSEAQPDFWLSNCHKWLYAKRGCAVLYVPKRNQYIIKSSIPTSHEYVSPSSPEAKVKGTNFAMQHEWTGTADLAPYLTVPDALAFREWLGGEKAITDYCHKLAMDGQKKLAEVMGTQVMDESGELTLNMPNVALPLPAENAPGEVYTREQLKKIDLYLREKLLKEWKTYAAHYFHAGRWWCRCSAQVFNEVSDFEYLGKAFNAVCKEIKETILSEKSA</sequence>
<organism evidence="13 14">
    <name type="scientific">Trametes cubensis</name>
    <dbReference type="NCBI Taxonomy" id="1111947"/>
    <lineage>
        <taxon>Eukaryota</taxon>
        <taxon>Fungi</taxon>
        <taxon>Dikarya</taxon>
        <taxon>Basidiomycota</taxon>
        <taxon>Agaricomycotina</taxon>
        <taxon>Agaricomycetes</taxon>
        <taxon>Polyporales</taxon>
        <taxon>Polyporaceae</taxon>
        <taxon>Trametes</taxon>
    </lineage>
</organism>
<dbReference type="Proteomes" id="UP001215151">
    <property type="component" value="Unassembled WGS sequence"/>
</dbReference>
<dbReference type="PANTHER" id="PTHR43092">
    <property type="entry name" value="L-CYSTEINE DESULFHYDRASE"/>
    <property type="match status" value="1"/>
</dbReference>
<evidence type="ECO:0000256" key="1">
    <source>
        <dbReference type="ARBA" id="ARBA00004690"/>
    </source>
</evidence>
<evidence type="ECO:0000259" key="11">
    <source>
        <dbReference type="Pfam" id="PF00485"/>
    </source>
</evidence>
<dbReference type="PANTHER" id="PTHR43092:SF2">
    <property type="entry name" value="HERCYNYLCYSTEINE SULFOXIDE LYASE"/>
    <property type="match status" value="1"/>
</dbReference>
<evidence type="ECO:0000259" key="12">
    <source>
        <dbReference type="Pfam" id="PF14681"/>
    </source>
</evidence>
<evidence type="ECO:0000256" key="6">
    <source>
        <dbReference type="ARBA" id="ARBA00022840"/>
    </source>
</evidence>
<evidence type="ECO:0000256" key="5">
    <source>
        <dbReference type="ARBA" id="ARBA00022777"/>
    </source>
</evidence>
<accession>A0AAD7U463</accession>
<keyword evidence="14" id="KW-1185">Reference proteome</keyword>
<dbReference type="GO" id="GO:0008655">
    <property type="term" value="P:pyrimidine-containing compound salvage"/>
    <property type="evidence" value="ECO:0007669"/>
    <property type="project" value="UniProtKB-ARBA"/>
</dbReference>
<feature type="domain" description="Aminotransferase class V" evidence="10">
    <location>
        <begin position="666"/>
        <end position="944"/>
    </location>
</feature>
<dbReference type="InterPro" id="IPR015421">
    <property type="entry name" value="PyrdxlP-dep_Trfase_major"/>
</dbReference>
<dbReference type="Gene3D" id="3.40.50.2020">
    <property type="match status" value="1"/>
</dbReference>
<evidence type="ECO:0000256" key="7">
    <source>
        <dbReference type="ARBA" id="ARBA00022898"/>
    </source>
</evidence>
<dbReference type="SUPFAM" id="SSF52540">
    <property type="entry name" value="P-loop containing nucleoside triphosphate hydrolases"/>
    <property type="match status" value="1"/>
</dbReference>
<dbReference type="InterPro" id="IPR000192">
    <property type="entry name" value="Aminotrans_V_dom"/>
</dbReference>
<dbReference type="GO" id="GO:0004849">
    <property type="term" value="F:uridine kinase activity"/>
    <property type="evidence" value="ECO:0007669"/>
    <property type="project" value="UniProtKB-EC"/>
</dbReference>
<feature type="domain" description="Aminotransferase class V" evidence="10">
    <location>
        <begin position="1135"/>
        <end position="1199"/>
    </location>
</feature>
<feature type="compositionally biased region" description="Basic and acidic residues" evidence="9">
    <location>
        <begin position="1"/>
        <end position="13"/>
    </location>
</feature>
<evidence type="ECO:0000313" key="13">
    <source>
        <dbReference type="EMBL" id="KAJ8495950.1"/>
    </source>
</evidence>
<dbReference type="CDD" id="cd02023">
    <property type="entry name" value="UMPK"/>
    <property type="match status" value="1"/>
</dbReference>
<evidence type="ECO:0000256" key="9">
    <source>
        <dbReference type="SAM" id="MobiDB-lite"/>
    </source>
</evidence>
<proteinExistence type="inferred from homology"/>
<dbReference type="Pfam" id="PF00266">
    <property type="entry name" value="Aminotran_5"/>
    <property type="match status" value="3"/>
</dbReference>
<evidence type="ECO:0000259" key="10">
    <source>
        <dbReference type="Pfam" id="PF00266"/>
    </source>
</evidence>